<accession>A0A0G4FFH2</accession>
<evidence type="ECO:0000256" key="1">
    <source>
        <dbReference type="PROSITE-ProRule" id="PRU00283"/>
    </source>
</evidence>
<dbReference type="InterPro" id="IPR027640">
    <property type="entry name" value="Kinesin-like_fam"/>
</dbReference>
<keyword evidence="1" id="KW-0547">Nucleotide-binding</keyword>
<dbReference type="GO" id="GO:0005524">
    <property type="term" value="F:ATP binding"/>
    <property type="evidence" value="ECO:0007669"/>
    <property type="project" value="UniProtKB-UniRule"/>
</dbReference>
<keyword evidence="2" id="KW-0175">Coiled coil</keyword>
<dbReference type="InterPro" id="IPR001752">
    <property type="entry name" value="Kinesin_motor_dom"/>
</dbReference>
<keyword evidence="1" id="KW-0067">ATP-binding</keyword>
<feature type="compositionally biased region" description="Basic and acidic residues" evidence="3">
    <location>
        <begin position="233"/>
        <end position="246"/>
    </location>
</feature>
<gene>
    <name evidence="5" type="ORF">Cvel_16711</name>
</gene>
<feature type="compositionally biased region" description="Polar residues" evidence="3">
    <location>
        <begin position="213"/>
        <end position="224"/>
    </location>
</feature>
<evidence type="ECO:0000256" key="2">
    <source>
        <dbReference type="SAM" id="Coils"/>
    </source>
</evidence>
<dbReference type="PRINTS" id="PR00380">
    <property type="entry name" value="KINESINHEAVY"/>
</dbReference>
<dbReference type="GO" id="GO:0003777">
    <property type="term" value="F:microtubule motor activity"/>
    <property type="evidence" value="ECO:0007669"/>
    <property type="project" value="InterPro"/>
</dbReference>
<dbReference type="PROSITE" id="PS50067">
    <property type="entry name" value="KINESIN_MOTOR_2"/>
    <property type="match status" value="1"/>
</dbReference>
<evidence type="ECO:0000313" key="5">
    <source>
        <dbReference type="EMBL" id="CEM11917.1"/>
    </source>
</evidence>
<keyword evidence="1" id="KW-0505">Motor protein</keyword>
<feature type="coiled-coil region" evidence="2">
    <location>
        <begin position="623"/>
        <end position="653"/>
    </location>
</feature>
<feature type="compositionally biased region" description="Basic and acidic residues" evidence="3">
    <location>
        <begin position="190"/>
        <end position="200"/>
    </location>
</feature>
<feature type="region of interest" description="Disordered" evidence="3">
    <location>
        <begin position="190"/>
        <end position="262"/>
    </location>
</feature>
<feature type="binding site" evidence="1">
    <location>
        <begin position="323"/>
        <end position="330"/>
    </location>
    <ligand>
        <name>ATP</name>
        <dbReference type="ChEBI" id="CHEBI:30616"/>
    </ligand>
</feature>
<organism evidence="5">
    <name type="scientific">Chromera velia CCMP2878</name>
    <dbReference type="NCBI Taxonomy" id="1169474"/>
    <lineage>
        <taxon>Eukaryota</taxon>
        <taxon>Sar</taxon>
        <taxon>Alveolata</taxon>
        <taxon>Colpodellida</taxon>
        <taxon>Chromeraceae</taxon>
        <taxon>Chromera</taxon>
    </lineage>
</organism>
<dbReference type="SUPFAM" id="SSF52540">
    <property type="entry name" value="P-loop containing nucleoside triphosphate hydrolases"/>
    <property type="match status" value="1"/>
</dbReference>
<dbReference type="PANTHER" id="PTHR24115:SF545">
    <property type="entry name" value="KINESIN-LIKE PROTEIN KIP2"/>
    <property type="match status" value="1"/>
</dbReference>
<dbReference type="Gene3D" id="3.40.850.10">
    <property type="entry name" value="Kinesin motor domain"/>
    <property type="match status" value="1"/>
</dbReference>
<dbReference type="PhylomeDB" id="A0A0G4FFH2"/>
<feature type="compositionally biased region" description="Low complexity" evidence="3">
    <location>
        <begin position="1"/>
        <end position="18"/>
    </location>
</feature>
<protein>
    <recommendedName>
        <fullName evidence="4">Kinesin motor domain-containing protein</fullName>
    </recommendedName>
</protein>
<sequence length="759" mass="83287">MGASISGSASSSSTSPSSKGHDKNGDVVVPEEWHYELLKFLPWEGRVSSARLLSKEFAKFFSGPFFEEFLCRRLEAEAFLFVPERPPPGFSWGSLFEKLWTQRGLFQKKDRDGQRETGNGMRASGSQEERQPVGVVVRFRPDRGRTDEDEEADGRRFMLPLHQRIHLIRRRDRTTTQEALKQLHREGGWFDNSWKKERGPARQTKNRAAIISSDASTVGGSSTETENETVDGNAEKERDKDRDQEKQNGQGGLNRNQLSAHIHAVDPGMGRVVMVAKSIGMRTFCFDHVLPQRSTQPSSYHAAARGVVSDFLNGFNGCVIVYGQTGSGKSHTMFGPPGPDLGQTCMGGRGSLQVGVVPRACLDILRAVEDRRRRGIECGLSASYVEVYGDEVTDLLRGGAVVGQNSVSAQRWVMEGEAQLDVSSLEDIAAALETGERQKRFAATAMNDRSSRAHALFILSLKMKRKLKSELGGVERERGDSQKKETTESEESAASDEMITVRSQLFLVDLGGSEQVKKSRVTHGVDAGARGFVLGRRMREAVHINLGLLALKKCISALNSGKSYVPFQDSKITMMLSPALGGKARACIVVCCSSDQADAGETLQSLRFAERCSGLSTSAEVGASAMETLLGRIDAQMEELEETIRQKERWETVEVVRADALVEENSFEASLAKMKGGEVVKTGKVVGAEGERARLEELIRERARLTGEDVDLRLAEMGFGGLYGGNKNALAGNAELRFGESHVDAGLVMKGKKIAQWRD</sequence>
<feature type="region of interest" description="Disordered" evidence="3">
    <location>
        <begin position="1"/>
        <end position="25"/>
    </location>
</feature>
<feature type="region of interest" description="Disordered" evidence="3">
    <location>
        <begin position="470"/>
        <end position="495"/>
    </location>
</feature>
<name>A0A0G4FFH2_9ALVE</name>
<feature type="region of interest" description="Disordered" evidence="3">
    <location>
        <begin position="107"/>
        <end position="131"/>
    </location>
</feature>
<dbReference type="InterPro" id="IPR036961">
    <property type="entry name" value="Kinesin_motor_dom_sf"/>
</dbReference>
<evidence type="ECO:0000256" key="3">
    <source>
        <dbReference type="SAM" id="MobiDB-lite"/>
    </source>
</evidence>
<dbReference type="GO" id="GO:0008017">
    <property type="term" value="F:microtubule binding"/>
    <property type="evidence" value="ECO:0007669"/>
    <property type="project" value="InterPro"/>
</dbReference>
<dbReference type="GO" id="GO:0005874">
    <property type="term" value="C:microtubule"/>
    <property type="evidence" value="ECO:0007669"/>
    <property type="project" value="TreeGrafter"/>
</dbReference>
<dbReference type="SMART" id="SM00129">
    <property type="entry name" value="KISc"/>
    <property type="match status" value="1"/>
</dbReference>
<evidence type="ECO:0000259" key="4">
    <source>
        <dbReference type="PROSITE" id="PS50067"/>
    </source>
</evidence>
<dbReference type="Pfam" id="PF00225">
    <property type="entry name" value="Kinesin"/>
    <property type="match status" value="1"/>
</dbReference>
<dbReference type="InterPro" id="IPR027417">
    <property type="entry name" value="P-loop_NTPase"/>
</dbReference>
<dbReference type="GO" id="GO:0005871">
    <property type="term" value="C:kinesin complex"/>
    <property type="evidence" value="ECO:0007669"/>
    <property type="project" value="TreeGrafter"/>
</dbReference>
<dbReference type="GO" id="GO:0016887">
    <property type="term" value="F:ATP hydrolysis activity"/>
    <property type="evidence" value="ECO:0007669"/>
    <property type="project" value="TreeGrafter"/>
</dbReference>
<dbReference type="GO" id="GO:0007018">
    <property type="term" value="P:microtubule-based movement"/>
    <property type="evidence" value="ECO:0007669"/>
    <property type="project" value="InterPro"/>
</dbReference>
<dbReference type="EMBL" id="CDMZ01000328">
    <property type="protein sequence ID" value="CEM11917.1"/>
    <property type="molecule type" value="Genomic_DNA"/>
</dbReference>
<feature type="domain" description="Kinesin motor" evidence="4">
    <location>
        <begin position="132"/>
        <end position="615"/>
    </location>
</feature>
<dbReference type="AlphaFoldDB" id="A0A0G4FFH2"/>
<feature type="compositionally biased region" description="Basic and acidic residues" evidence="3">
    <location>
        <begin position="473"/>
        <end position="487"/>
    </location>
</feature>
<reference evidence="5" key="1">
    <citation type="submission" date="2014-11" db="EMBL/GenBank/DDBJ databases">
        <authorList>
            <person name="Otto D Thomas"/>
            <person name="Naeem Raeece"/>
        </authorList>
    </citation>
    <scope>NUCLEOTIDE SEQUENCE</scope>
</reference>
<dbReference type="VEuPathDB" id="CryptoDB:Cvel_16711"/>
<comment type="similarity">
    <text evidence="1">Belongs to the TRAFAC class myosin-kinesin ATPase superfamily. Kinesin family.</text>
</comment>
<dbReference type="PANTHER" id="PTHR24115">
    <property type="entry name" value="KINESIN-RELATED"/>
    <property type="match status" value="1"/>
</dbReference>
<proteinExistence type="inferred from homology"/>